<evidence type="ECO:0000313" key="8">
    <source>
        <dbReference type="EMBL" id="MUG67245.1"/>
    </source>
</evidence>
<dbReference type="InterPro" id="IPR036388">
    <property type="entry name" value="WH-like_DNA-bd_sf"/>
</dbReference>
<sequence length="203" mass="23576">MGLTLQENQQDARQIESVVASVQRGETERFAIIIDAYQQQIFRYCCRMLGNVQDAEDAVQDIMVKAYQSISRYRPEVSFSAWLYRIACNHCLNLLRRRKLHRQIMNIFRPSLLAASPEQEMEKRLYSYPLEKALAELTPEERNILVLRVLEQRSFAEMSEILHISANALTKRMTTIKRKVQAAMAAEEEMTCQEPNSVMSTKI</sequence>
<name>A0A268EG50_9BACL</name>
<keyword evidence="2" id="KW-0805">Transcription regulation</keyword>
<evidence type="ECO:0000256" key="5">
    <source>
        <dbReference type="ARBA" id="ARBA00023163"/>
    </source>
</evidence>
<keyword evidence="3" id="KW-0731">Sigma factor</keyword>
<dbReference type="PANTHER" id="PTHR43133">
    <property type="entry name" value="RNA POLYMERASE ECF-TYPE SIGMA FACTO"/>
    <property type="match status" value="1"/>
</dbReference>
<dbReference type="InterPro" id="IPR014284">
    <property type="entry name" value="RNA_pol_sigma-70_dom"/>
</dbReference>
<evidence type="ECO:0000313" key="11">
    <source>
        <dbReference type="Proteomes" id="UP000435177"/>
    </source>
</evidence>
<dbReference type="EMBL" id="WOAA01000012">
    <property type="protein sequence ID" value="MUG67245.1"/>
    <property type="molecule type" value="Genomic_DNA"/>
</dbReference>
<dbReference type="EMBL" id="NPBY01000082">
    <property type="protein sequence ID" value="PAD72101.1"/>
    <property type="molecule type" value="Genomic_DNA"/>
</dbReference>
<dbReference type="Pfam" id="PF08281">
    <property type="entry name" value="Sigma70_r4_2"/>
    <property type="match status" value="1"/>
</dbReference>
<dbReference type="GO" id="GO:0006352">
    <property type="term" value="P:DNA-templated transcription initiation"/>
    <property type="evidence" value="ECO:0007669"/>
    <property type="project" value="InterPro"/>
</dbReference>
<keyword evidence="11" id="KW-1185">Reference proteome</keyword>
<keyword evidence="4" id="KW-0238">DNA-binding</keyword>
<organism evidence="9 10">
    <name type="scientific">Paenibacillus campinasensis</name>
    <dbReference type="NCBI Taxonomy" id="66347"/>
    <lineage>
        <taxon>Bacteria</taxon>
        <taxon>Bacillati</taxon>
        <taxon>Bacillota</taxon>
        <taxon>Bacilli</taxon>
        <taxon>Bacillales</taxon>
        <taxon>Paenibacillaceae</taxon>
        <taxon>Paenibacillus</taxon>
    </lineage>
</organism>
<dbReference type="Proteomes" id="UP000215596">
    <property type="component" value="Unassembled WGS sequence"/>
</dbReference>
<protein>
    <submittedName>
        <fullName evidence="8">Sigma-70 family RNA polymerase sigma factor</fullName>
    </submittedName>
</protein>
<dbReference type="SUPFAM" id="SSF88946">
    <property type="entry name" value="Sigma2 domain of RNA polymerase sigma factors"/>
    <property type="match status" value="1"/>
</dbReference>
<feature type="domain" description="RNA polymerase sigma-70 region 2" evidence="6">
    <location>
        <begin position="34"/>
        <end position="99"/>
    </location>
</feature>
<evidence type="ECO:0000256" key="4">
    <source>
        <dbReference type="ARBA" id="ARBA00023125"/>
    </source>
</evidence>
<evidence type="ECO:0000259" key="6">
    <source>
        <dbReference type="Pfam" id="PF04542"/>
    </source>
</evidence>
<dbReference type="RefSeq" id="WP_095267730.1">
    <property type="nucleotide sequence ID" value="NZ_NPBY01000082.1"/>
</dbReference>
<dbReference type="InterPro" id="IPR013325">
    <property type="entry name" value="RNA_pol_sigma_r2"/>
</dbReference>
<feature type="domain" description="RNA polymerase sigma factor 70 region 4 type 2" evidence="7">
    <location>
        <begin position="130"/>
        <end position="178"/>
    </location>
</feature>
<comment type="caution">
    <text evidence="9">The sequence shown here is derived from an EMBL/GenBank/DDBJ whole genome shotgun (WGS) entry which is preliminary data.</text>
</comment>
<dbReference type="Pfam" id="PF04542">
    <property type="entry name" value="Sigma70_r2"/>
    <property type="match status" value="1"/>
</dbReference>
<accession>A0A268EG50</accession>
<dbReference type="PANTHER" id="PTHR43133:SF8">
    <property type="entry name" value="RNA POLYMERASE SIGMA FACTOR HI_1459-RELATED"/>
    <property type="match status" value="1"/>
</dbReference>
<dbReference type="InterPro" id="IPR007627">
    <property type="entry name" value="RNA_pol_sigma70_r2"/>
</dbReference>
<reference evidence="9 10" key="1">
    <citation type="submission" date="2017-07" db="EMBL/GenBank/DDBJ databases">
        <title>Isolation and whole genome analysis of endospore-forming bacteria from heroin.</title>
        <authorList>
            <person name="Kalinowski J."/>
            <person name="Ahrens B."/>
            <person name="Al-Dilaimi A."/>
            <person name="Winkler A."/>
            <person name="Wibberg D."/>
            <person name="Schleenbecker U."/>
            <person name="Ruckert C."/>
            <person name="Wolfel R."/>
            <person name="Grass G."/>
        </authorList>
    </citation>
    <scope>NUCLEOTIDE SEQUENCE [LARGE SCALE GENOMIC DNA]</scope>
    <source>
        <strain evidence="9 10">7537-G1</strain>
    </source>
</reference>
<dbReference type="NCBIfam" id="TIGR02937">
    <property type="entry name" value="sigma70-ECF"/>
    <property type="match status" value="1"/>
</dbReference>
<dbReference type="OrthoDB" id="2732687at2"/>
<keyword evidence="5" id="KW-0804">Transcription</keyword>
<evidence type="ECO:0000313" key="10">
    <source>
        <dbReference type="Proteomes" id="UP000215596"/>
    </source>
</evidence>
<evidence type="ECO:0000256" key="3">
    <source>
        <dbReference type="ARBA" id="ARBA00023082"/>
    </source>
</evidence>
<dbReference type="InterPro" id="IPR013324">
    <property type="entry name" value="RNA_pol_sigma_r3/r4-like"/>
</dbReference>
<reference evidence="8 11" key="2">
    <citation type="submission" date="2019-11" db="EMBL/GenBank/DDBJ databases">
        <title>Draft genome sequences of five Paenibacillus species of dairy origin.</title>
        <authorList>
            <person name="Olajide A.M."/>
            <person name="Chen S."/>
            <person name="Lapointe G."/>
        </authorList>
    </citation>
    <scope>NUCLEOTIDE SEQUENCE [LARGE SCALE GENOMIC DNA]</scope>
    <source>
        <strain evidence="8 11">3CS1</strain>
    </source>
</reference>
<comment type="similarity">
    <text evidence="1">Belongs to the sigma-70 factor family. ECF subfamily.</text>
</comment>
<dbReference type="InterPro" id="IPR039425">
    <property type="entry name" value="RNA_pol_sigma-70-like"/>
</dbReference>
<gene>
    <name evidence="9" type="ORF">CHH67_23095</name>
    <name evidence="8" type="ORF">GNP94_14745</name>
</gene>
<dbReference type="Proteomes" id="UP000435177">
    <property type="component" value="Unassembled WGS sequence"/>
</dbReference>
<proteinExistence type="inferred from homology"/>
<dbReference type="GO" id="GO:0003677">
    <property type="term" value="F:DNA binding"/>
    <property type="evidence" value="ECO:0007669"/>
    <property type="project" value="UniProtKB-KW"/>
</dbReference>
<dbReference type="InterPro" id="IPR013249">
    <property type="entry name" value="RNA_pol_sigma70_r4_t2"/>
</dbReference>
<dbReference type="Gene3D" id="1.10.10.10">
    <property type="entry name" value="Winged helix-like DNA-binding domain superfamily/Winged helix DNA-binding domain"/>
    <property type="match status" value="1"/>
</dbReference>
<evidence type="ECO:0000313" key="9">
    <source>
        <dbReference type="EMBL" id="PAD72101.1"/>
    </source>
</evidence>
<evidence type="ECO:0000256" key="2">
    <source>
        <dbReference type="ARBA" id="ARBA00023015"/>
    </source>
</evidence>
<dbReference type="AlphaFoldDB" id="A0A268EG50"/>
<dbReference type="Gene3D" id="1.10.1740.10">
    <property type="match status" value="1"/>
</dbReference>
<dbReference type="GO" id="GO:0016987">
    <property type="term" value="F:sigma factor activity"/>
    <property type="evidence" value="ECO:0007669"/>
    <property type="project" value="UniProtKB-KW"/>
</dbReference>
<dbReference type="SUPFAM" id="SSF88659">
    <property type="entry name" value="Sigma3 and sigma4 domains of RNA polymerase sigma factors"/>
    <property type="match status" value="1"/>
</dbReference>
<evidence type="ECO:0000256" key="1">
    <source>
        <dbReference type="ARBA" id="ARBA00010641"/>
    </source>
</evidence>
<evidence type="ECO:0000259" key="7">
    <source>
        <dbReference type="Pfam" id="PF08281"/>
    </source>
</evidence>